<proteinExistence type="predicted"/>
<keyword evidence="2" id="KW-1185">Reference proteome</keyword>
<sequence length="79" mass="8870">MSKCRGPRARPVRGRCDGVHLQPLVHFYYALGLSLVLPYGYPCAWHCVAPVRPTWRRGYPCALSVGHRGVLCLAYFAEP</sequence>
<name>A0A5B9N7Q2_9CAUD</name>
<evidence type="ECO:0000313" key="1">
    <source>
        <dbReference type="EMBL" id="QEG10118.1"/>
    </source>
</evidence>
<accession>A0A5B9N7Q2</accession>
<protein>
    <submittedName>
        <fullName evidence="1">Uncharacterized protein</fullName>
    </submittedName>
</protein>
<gene>
    <name evidence="1" type="ORF">KMI6_9</name>
</gene>
<evidence type="ECO:0000313" key="2">
    <source>
        <dbReference type="Proteomes" id="UP000323801"/>
    </source>
</evidence>
<dbReference type="Proteomes" id="UP000323801">
    <property type="component" value="Segment"/>
</dbReference>
<dbReference type="EMBL" id="MN101220">
    <property type="protein sequence ID" value="QEG10118.1"/>
    <property type="molecule type" value="Genomic_DNA"/>
</dbReference>
<reference evidence="1 2" key="1">
    <citation type="submission" date="2019-06" db="EMBL/GenBank/DDBJ databases">
        <title>Comparative genomics of Klebsiella bacteriophages in the elucidation of host range specificity.</title>
        <authorList>
            <person name="Ku H."/>
            <person name="Brown T."/>
            <person name="Kabwe M."/>
            <person name="Chan H.T."/>
            <person name="Petrovski S."/>
            <person name="Tucci J."/>
        </authorList>
    </citation>
    <scope>NUCLEOTIDE SEQUENCE [LARGE SCALE GENOMIC DNA]</scope>
</reference>
<organism evidence="1 2">
    <name type="scientific">Klebsiella phage KMI6</name>
    <dbReference type="NCBI Taxonomy" id="2601617"/>
    <lineage>
        <taxon>Viruses</taxon>
        <taxon>Duplodnaviria</taxon>
        <taxon>Heunggongvirae</taxon>
        <taxon>Uroviricota</taxon>
        <taxon>Caudoviricetes</taxon>
        <taxon>Autographivirales</taxon>
        <taxon>Autoscriptoviridae</taxon>
        <taxon>Slopekvirinae</taxon>
        <taxon>Drulisvirus</taxon>
        <taxon>Drulisvirus KMI6</taxon>
    </lineage>
</organism>